<comment type="caution">
    <text evidence="3">The sequence shown here is derived from an EMBL/GenBank/DDBJ whole genome shotgun (WGS) entry which is preliminary data.</text>
</comment>
<feature type="compositionally biased region" description="Basic and acidic residues" evidence="1">
    <location>
        <begin position="82"/>
        <end position="98"/>
    </location>
</feature>
<sequence>MKTLIVSMTFAFGLVAGSAIAADDEKKTPSPAQQAQQERMKSCNQEAKEKALKGDERKSFMSDCLSGKTASAAPAAPATQQDKMKTCNKDAKDKALKGDERKKFMSDCLKG</sequence>
<dbReference type="RefSeq" id="WP_153114939.1">
    <property type="nucleotide sequence ID" value="NZ_JACIGE010000001.1"/>
</dbReference>
<organism evidence="3 4">
    <name type="scientific">Rhodocyclus tenuis</name>
    <name type="common">Rhodospirillum tenue</name>
    <dbReference type="NCBI Taxonomy" id="1066"/>
    <lineage>
        <taxon>Bacteria</taxon>
        <taxon>Pseudomonadati</taxon>
        <taxon>Pseudomonadota</taxon>
        <taxon>Betaproteobacteria</taxon>
        <taxon>Rhodocyclales</taxon>
        <taxon>Rhodocyclaceae</taxon>
        <taxon>Rhodocyclus</taxon>
    </lineage>
</organism>
<feature type="signal peptide" evidence="2">
    <location>
        <begin position="1"/>
        <end position="21"/>
    </location>
</feature>
<feature type="compositionally biased region" description="Basic and acidic residues" evidence="1">
    <location>
        <begin position="38"/>
        <end position="58"/>
    </location>
</feature>
<accession>A0A840G297</accession>
<evidence type="ECO:0000313" key="3">
    <source>
        <dbReference type="EMBL" id="MBB4246075.1"/>
    </source>
</evidence>
<dbReference type="Pfam" id="PF07769">
    <property type="entry name" value="PsiF_repeat"/>
    <property type="match status" value="2"/>
</dbReference>
<reference evidence="3 4" key="1">
    <citation type="submission" date="2020-08" db="EMBL/GenBank/DDBJ databases">
        <title>Genome sequencing of Purple Non-Sulfur Bacteria from various extreme environments.</title>
        <authorList>
            <person name="Mayer M."/>
        </authorList>
    </citation>
    <scope>NUCLEOTIDE SEQUENCE [LARGE SCALE GENOMIC DNA]</scope>
    <source>
        <strain evidence="3 4">2761</strain>
    </source>
</reference>
<keyword evidence="3" id="KW-0687">Ribonucleoprotein</keyword>
<name>A0A840G297_RHOTE</name>
<evidence type="ECO:0000313" key="4">
    <source>
        <dbReference type="Proteomes" id="UP000587070"/>
    </source>
</evidence>
<dbReference type="EMBL" id="JACIGE010000001">
    <property type="protein sequence ID" value="MBB4246075.1"/>
    <property type="molecule type" value="Genomic_DNA"/>
</dbReference>
<dbReference type="InterPro" id="IPR011690">
    <property type="entry name" value="P_starv_induced_PsiF"/>
</dbReference>
<dbReference type="Proteomes" id="UP000587070">
    <property type="component" value="Unassembled WGS sequence"/>
</dbReference>
<evidence type="ECO:0000256" key="1">
    <source>
        <dbReference type="SAM" id="MobiDB-lite"/>
    </source>
</evidence>
<dbReference type="OrthoDB" id="8001925at2"/>
<feature type="region of interest" description="Disordered" evidence="1">
    <location>
        <begin position="23"/>
        <end position="58"/>
    </location>
</feature>
<keyword evidence="2" id="KW-0732">Signal</keyword>
<gene>
    <name evidence="3" type="ORF">GGD90_000424</name>
</gene>
<keyword evidence="3" id="KW-0689">Ribosomal protein</keyword>
<protein>
    <submittedName>
        <fullName evidence="3">Ribosomal protein L12E/L44/L45/RPP1/RPP2</fullName>
    </submittedName>
</protein>
<feature type="region of interest" description="Disordered" evidence="1">
    <location>
        <begin position="70"/>
        <end position="98"/>
    </location>
</feature>
<evidence type="ECO:0000256" key="2">
    <source>
        <dbReference type="SAM" id="SignalP"/>
    </source>
</evidence>
<proteinExistence type="predicted"/>
<keyword evidence="4" id="KW-1185">Reference proteome</keyword>
<dbReference type="GO" id="GO:0005840">
    <property type="term" value="C:ribosome"/>
    <property type="evidence" value="ECO:0007669"/>
    <property type="project" value="UniProtKB-KW"/>
</dbReference>
<feature type="chain" id="PRO_5032775172" evidence="2">
    <location>
        <begin position="22"/>
        <end position="111"/>
    </location>
</feature>
<dbReference type="AlphaFoldDB" id="A0A840G297"/>